<accession>D8RPF5</accession>
<dbReference type="FunFam" id="3.20.20.80:FF:000060">
    <property type="entry name" value="Lysozyme M1"/>
    <property type="match status" value="1"/>
</dbReference>
<evidence type="ECO:0000313" key="15">
    <source>
        <dbReference type="EMBL" id="EFJ26249.1"/>
    </source>
</evidence>
<dbReference type="SMART" id="SM00641">
    <property type="entry name" value="Glyco_25"/>
    <property type="match status" value="1"/>
</dbReference>
<dbReference type="GO" id="GO:0042742">
    <property type="term" value="P:defense response to bacterium"/>
    <property type="evidence" value="ECO:0007669"/>
    <property type="project" value="UniProtKB-KW"/>
</dbReference>
<dbReference type="InterPro" id="IPR018077">
    <property type="entry name" value="Glyco_hydro_fam25_subgr"/>
</dbReference>
<evidence type="ECO:0000256" key="4">
    <source>
        <dbReference type="ARBA" id="ARBA00012732"/>
    </source>
</evidence>
<dbReference type="Pfam" id="PF01183">
    <property type="entry name" value="Glyco_hydro_25"/>
    <property type="match status" value="1"/>
</dbReference>
<protein>
    <recommendedName>
        <fullName evidence="12">N,O-diacetylmuramidase</fullName>
        <ecNumber evidence="4">3.2.1.17</ecNumber>
    </recommendedName>
    <alternativeName>
        <fullName evidence="13">Lysozyme CH</fullName>
    </alternativeName>
</protein>
<dbReference type="eggNOG" id="ENOG502S19Y">
    <property type="taxonomic scope" value="Eukaryota"/>
</dbReference>
<keyword evidence="7" id="KW-0081">Bacteriolytic enzyme</keyword>
<evidence type="ECO:0000256" key="10">
    <source>
        <dbReference type="ARBA" id="ARBA00023295"/>
    </source>
</evidence>
<evidence type="ECO:0000256" key="5">
    <source>
        <dbReference type="ARBA" id="ARBA00022525"/>
    </source>
</evidence>
<dbReference type="InterPro" id="IPR017853">
    <property type="entry name" value="GH"/>
</dbReference>
<dbReference type="GO" id="GO:0016052">
    <property type="term" value="P:carbohydrate catabolic process"/>
    <property type="evidence" value="ECO:0000318"/>
    <property type="project" value="GO_Central"/>
</dbReference>
<dbReference type="SUPFAM" id="SSF51445">
    <property type="entry name" value="(Trans)glycosidases"/>
    <property type="match status" value="1"/>
</dbReference>
<evidence type="ECO:0000313" key="16">
    <source>
        <dbReference type="Proteomes" id="UP000001514"/>
    </source>
</evidence>
<dbReference type="AlphaFoldDB" id="D8RPF5"/>
<evidence type="ECO:0000256" key="13">
    <source>
        <dbReference type="ARBA" id="ARBA00075474"/>
    </source>
</evidence>
<sequence>MVFHCLIFPFLLLSFLSIPAQSFSLNTSDLYTHECHGLTAGRTLLQARSGVPGMDVSSYQGNVDWPSAYNNVARFAYIKGTEGTGYPNPYFSQQYVGSYRAGFIRGAYHFGRPDISNGATQAMYFLTNGGRWSSDGQTLPGALDIEYNPSCGNSCNPLQTCYNLGKPEMRKWIQDFVNTSKQGTGVYPVIYSTADWYNTCVGTYGDFSSVCPFWLACYCPMVTTYPYNWKVYTFWQYADSGTFPGDQNVFNGPYSLLQKLAKG</sequence>
<comment type="function">
    <text evidence="11">This enzyme has both lysozyme (acetylmuramidase) and diacetylmuramidase activities.</text>
</comment>
<dbReference type="HOGENOM" id="CLU_044973_4_0_1"/>
<keyword evidence="5" id="KW-0964">Secreted</keyword>
<evidence type="ECO:0000256" key="11">
    <source>
        <dbReference type="ARBA" id="ARBA00055588"/>
    </source>
</evidence>
<reference evidence="15 16" key="1">
    <citation type="journal article" date="2011" name="Science">
        <title>The Selaginella genome identifies genetic changes associated with the evolution of vascular plants.</title>
        <authorList>
            <person name="Banks J.A."/>
            <person name="Nishiyama T."/>
            <person name="Hasebe M."/>
            <person name="Bowman J.L."/>
            <person name="Gribskov M."/>
            <person name="dePamphilis C."/>
            <person name="Albert V.A."/>
            <person name="Aono N."/>
            <person name="Aoyama T."/>
            <person name="Ambrose B.A."/>
            <person name="Ashton N.W."/>
            <person name="Axtell M.J."/>
            <person name="Barker E."/>
            <person name="Barker M.S."/>
            <person name="Bennetzen J.L."/>
            <person name="Bonawitz N.D."/>
            <person name="Chapple C."/>
            <person name="Cheng C."/>
            <person name="Correa L.G."/>
            <person name="Dacre M."/>
            <person name="DeBarry J."/>
            <person name="Dreyer I."/>
            <person name="Elias M."/>
            <person name="Engstrom E.M."/>
            <person name="Estelle M."/>
            <person name="Feng L."/>
            <person name="Finet C."/>
            <person name="Floyd S.K."/>
            <person name="Frommer W.B."/>
            <person name="Fujita T."/>
            <person name="Gramzow L."/>
            <person name="Gutensohn M."/>
            <person name="Harholt J."/>
            <person name="Hattori M."/>
            <person name="Heyl A."/>
            <person name="Hirai T."/>
            <person name="Hiwatashi Y."/>
            <person name="Ishikawa M."/>
            <person name="Iwata M."/>
            <person name="Karol K.G."/>
            <person name="Koehler B."/>
            <person name="Kolukisaoglu U."/>
            <person name="Kubo M."/>
            <person name="Kurata T."/>
            <person name="Lalonde S."/>
            <person name="Li K."/>
            <person name="Li Y."/>
            <person name="Litt A."/>
            <person name="Lyons E."/>
            <person name="Manning G."/>
            <person name="Maruyama T."/>
            <person name="Michael T.P."/>
            <person name="Mikami K."/>
            <person name="Miyazaki S."/>
            <person name="Morinaga S."/>
            <person name="Murata T."/>
            <person name="Mueller-Roeber B."/>
            <person name="Nelson D.R."/>
            <person name="Obara M."/>
            <person name="Oguri Y."/>
            <person name="Olmstead R.G."/>
            <person name="Onodera N."/>
            <person name="Petersen B.L."/>
            <person name="Pils B."/>
            <person name="Prigge M."/>
            <person name="Rensing S.A."/>
            <person name="Riano-Pachon D.M."/>
            <person name="Roberts A.W."/>
            <person name="Sato Y."/>
            <person name="Scheller H.V."/>
            <person name="Schulz B."/>
            <person name="Schulz C."/>
            <person name="Shakirov E.V."/>
            <person name="Shibagaki N."/>
            <person name="Shinohara N."/>
            <person name="Shippen D.E."/>
            <person name="Soerensen I."/>
            <person name="Sotooka R."/>
            <person name="Sugimoto N."/>
            <person name="Sugita M."/>
            <person name="Sumikawa N."/>
            <person name="Tanurdzic M."/>
            <person name="Theissen G."/>
            <person name="Ulvskov P."/>
            <person name="Wakazuki S."/>
            <person name="Weng J.K."/>
            <person name="Willats W.W."/>
            <person name="Wipf D."/>
            <person name="Wolf P.G."/>
            <person name="Yang L."/>
            <person name="Zimmer A.D."/>
            <person name="Zhu Q."/>
            <person name="Mitros T."/>
            <person name="Hellsten U."/>
            <person name="Loque D."/>
            <person name="Otillar R."/>
            <person name="Salamov A."/>
            <person name="Schmutz J."/>
            <person name="Shapiro H."/>
            <person name="Lindquist E."/>
            <person name="Lucas S."/>
            <person name="Rokhsar D."/>
            <person name="Grigoriev I.V."/>
        </authorList>
    </citation>
    <scope>NUCLEOTIDE SEQUENCE [LARGE SCALE GENOMIC DNA]</scope>
</reference>
<dbReference type="InParanoid" id="D8RPF5"/>
<evidence type="ECO:0000256" key="14">
    <source>
        <dbReference type="SAM" id="SignalP"/>
    </source>
</evidence>
<dbReference type="KEGG" id="smo:SELMODRAFT_98236"/>
<dbReference type="Proteomes" id="UP000001514">
    <property type="component" value="Unassembled WGS sequence"/>
</dbReference>
<dbReference type="GO" id="GO:0031640">
    <property type="term" value="P:killing of cells of another organism"/>
    <property type="evidence" value="ECO:0007669"/>
    <property type="project" value="UniProtKB-KW"/>
</dbReference>
<evidence type="ECO:0000256" key="7">
    <source>
        <dbReference type="ARBA" id="ARBA00022638"/>
    </source>
</evidence>
<evidence type="ECO:0000256" key="3">
    <source>
        <dbReference type="ARBA" id="ARBA00010646"/>
    </source>
</evidence>
<evidence type="ECO:0000256" key="1">
    <source>
        <dbReference type="ARBA" id="ARBA00000632"/>
    </source>
</evidence>
<dbReference type="EMBL" id="GL377585">
    <property type="protein sequence ID" value="EFJ26249.1"/>
    <property type="molecule type" value="Genomic_DNA"/>
</dbReference>
<comment type="catalytic activity">
    <reaction evidence="1">
        <text>Hydrolysis of (1-&gt;4)-beta-linkages between N-acetylmuramic acid and N-acetyl-D-glucosamine residues in a peptidoglycan and between N-acetyl-D-glucosamine residues in chitodextrins.</text>
        <dbReference type="EC" id="3.2.1.17"/>
    </reaction>
</comment>
<comment type="similarity">
    <text evidence="3">Belongs to the glycosyl hydrolase 25 family.</text>
</comment>
<dbReference type="GO" id="GO:0016998">
    <property type="term" value="P:cell wall macromolecule catabolic process"/>
    <property type="evidence" value="ECO:0007669"/>
    <property type="project" value="InterPro"/>
</dbReference>
<evidence type="ECO:0000256" key="8">
    <source>
        <dbReference type="ARBA" id="ARBA00022801"/>
    </source>
</evidence>
<proteinExistence type="inferred from homology"/>
<evidence type="ECO:0000256" key="9">
    <source>
        <dbReference type="ARBA" id="ARBA00023157"/>
    </source>
</evidence>
<organism evidence="16">
    <name type="scientific">Selaginella moellendorffii</name>
    <name type="common">Spikemoss</name>
    <dbReference type="NCBI Taxonomy" id="88036"/>
    <lineage>
        <taxon>Eukaryota</taxon>
        <taxon>Viridiplantae</taxon>
        <taxon>Streptophyta</taxon>
        <taxon>Embryophyta</taxon>
        <taxon>Tracheophyta</taxon>
        <taxon>Lycopodiopsida</taxon>
        <taxon>Selaginellales</taxon>
        <taxon>Selaginellaceae</taxon>
        <taxon>Selaginella</taxon>
    </lineage>
</organism>
<keyword evidence="16" id="KW-1185">Reference proteome</keyword>
<keyword evidence="10" id="KW-0326">Glycosidase</keyword>
<feature type="chain" id="PRO_5003121978" description="N,O-diacetylmuramidase" evidence="14">
    <location>
        <begin position="23"/>
        <end position="263"/>
    </location>
</feature>
<dbReference type="Gramene" id="EFJ26249">
    <property type="protein sequence ID" value="EFJ26249"/>
    <property type="gene ID" value="SELMODRAFT_98236"/>
</dbReference>
<dbReference type="Gene3D" id="3.20.20.80">
    <property type="entry name" value="Glycosidases"/>
    <property type="match status" value="1"/>
</dbReference>
<dbReference type="PANTHER" id="PTHR34135:SF2">
    <property type="entry name" value="LYSOZYME"/>
    <property type="match status" value="1"/>
</dbReference>
<feature type="signal peptide" evidence="14">
    <location>
        <begin position="1"/>
        <end position="22"/>
    </location>
</feature>
<gene>
    <name evidence="15" type="ORF">SELMODRAFT_98236</name>
</gene>
<dbReference type="GO" id="GO:0009253">
    <property type="term" value="P:peptidoglycan catabolic process"/>
    <property type="evidence" value="ECO:0007669"/>
    <property type="project" value="InterPro"/>
</dbReference>
<dbReference type="EC" id="3.2.1.17" evidence="4"/>
<dbReference type="InterPro" id="IPR002053">
    <property type="entry name" value="Glyco_hydro_25"/>
</dbReference>
<evidence type="ECO:0000256" key="6">
    <source>
        <dbReference type="ARBA" id="ARBA00022529"/>
    </source>
</evidence>
<keyword evidence="14" id="KW-0732">Signal</keyword>
<keyword evidence="9" id="KW-1015">Disulfide bond</keyword>
<dbReference type="PANTHER" id="PTHR34135">
    <property type="entry name" value="LYSOZYME"/>
    <property type="match status" value="1"/>
</dbReference>
<evidence type="ECO:0000256" key="2">
    <source>
        <dbReference type="ARBA" id="ARBA00004613"/>
    </source>
</evidence>
<keyword evidence="6" id="KW-0929">Antimicrobial</keyword>
<comment type="subcellular location">
    <subcellularLocation>
        <location evidence="2">Secreted</location>
    </subcellularLocation>
</comment>
<keyword evidence="8" id="KW-0378">Hydrolase</keyword>
<dbReference type="PROSITE" id="PS51904">
    <property type="entry name" value="GLYCOSYL_HYDROL_F25_2"/>
    <property type="match status" value="1"/>
</dbReference>
<evidence type="ECO:0000256" key="12">
    <source>
        <dbReference type="ARBA" id="ARBA00073159"/>
    </source>
</evidence>
<dbReference type="GO" id="GO:0005576">
    <property type="term" value="C:extracellular region"/>
    <property type="evidence" value="ECO:0007669"/>
    <property type="project" value="UniProtKB-SubCell"/>
</dbReference>
<name>D8RPF5_SELML</name>
<dbReference type="GO" id="GO:0003796">
    <property type="term" value="F:lysozyme activity"/>
    <property type="evidence" value="ECO:0007669"/>
    <property type="project" value="UniProtKB-EC"/>
</dbReference>